<evidence type="ECO:0000313" key="3">
    <source>
        <dbReference type="Proteomes" id="UP000013232"/>
    </source>
</evidence>
<dbReference type="AlphaFoldDB" id="N6Z2B9"/>
<dbReference type="STRING" id="1123367.GCA_000621305_03644"/>
<name>N6Z2B9_THAL4</name>
<feature type="compositionally biased region" description="Pro residues" evidence="1">
    <location>
        <begin position="84"/>
        <end position="97"/>
    </location>
</feature>
<protein>
    <submittedName>
        <fullName evidence="2">Uncharacterized protein</fullName>
    </submittedName>
</protein>
<reference evidence="2 3" key="1">
    <citation type="submission" date="2012-09" db="EMBL/GenBank/DDBJ databases">
        <title>Draft Genome Sequences of 6 Strains from Genus Thauera.</title>
        <authorList>
            <person name="Liu B."/>
            <person name="Shapleigh J.P."/>
            <person name="Frostegard A.H."/>
        </authorList>
    </citation>
    <scope>NUCLEOTIDE SEQUENCE [LARGE SCALE GENOMIC DNA]</scope>
    <source>
        <strain evidence="3">47Lol / DSM 12138</strain>
    </source>
</reference>
<dbReference type="Proteomes" id="UP000013232">
    <property type="component" value="Unassembled WGS sequence"/>
</dbReference>
<gene>
    <name evidence="2" type="ORF">C666_13500</name>
</gene>
<dbReference type="OrthoDB" id="9182380at2"/>
<organism evidence="2 3">
    <name type="scientific">Thauera linaloolentis (strain DSM 12138 / JCM 21573 / CCUG 41526 / CIP 105981 / IAM 15112 / NBRC 102519 / 47Lol)</name>
    <dbReference type="NCBI Taxonomy" id="1123367"/>
    <lineage>
        <taxon>Bacteria</taxon>
        <taxon>Pseudomonadati</taxon>
        <taxon>Pseudomonadota</taxon>
        <taxon>Betaproteobacteria</taxon>
        <taxon>Rhodocyclales</taxon>
        <taxon>Zoogloeaceae</taxon>
        <taxon>Thauera</taxon>
    </lineage>
</organism>
<feature type="compositionally biased region" description="Low complexity" evidence="1">
    <location>
        <begin position="48"/>
        <end position="57"/>
    </location>
</feature>
<sequence length="185" mass="20425">MRDWPPLPADEELERADDLLGQADALLGRHRAGRPADMPASAQGTDEASSGASADFDPSFDDDLPILTEVVEASELPPDWAGQAPPPQPPAPPPPAEPAITLEDRIAYQIAERLIDLDTQIARSINDWMDREFPQLLQRELDRLGERLQVEMQAHLRATLLPELSAHVSRQMERDPDAAVPPPLR</sequence>
<dbReference type="RefSeq" id="WP_004340600.1">
    <property type="nucleotide sequence ID" value="NZ_AMXE01000057.1"/>
</dbReference>
<keyword evidence="3" id="KW-1185">Reference proteome</keyword>
<proteinExistence type="predicted"/>
<evidence type="ECO:0000313" key="2">
    <source>
        <dbReference type="EMBL" id="ENO86294.1"/>
    </source>
</evidence>
<dbReference type="EMBL" id="AMXE01000057">
    <property type="protein sequence ID" value="ENO86294.1"/>
    <property type="molecule type" value="Genomic_DNA"/>
</dbReference>
<comment type="caution">
    <text evidence="2">The sequence shown here is derived from an EMBL/GenBank/DDBJ whole genome shotgun (WGS) entry which is preliminary data.</text>
</comment>
<accession>N6Z2B9</accession>
<dbReference type="eggNOG" id="ENOG5033N9T">
    <property type="taxonomic scope" value="Bacteria"/>
</dbReference>
<evidence type="ECO:0000256" key="1">
    <source>
        <dbReference type="SAM" id="MobiDB-lite"/>
    </source>
</evidence>
<feature type="region of interest" description="Disordered" evidence="1">
    <location>
        <begin position="1"/>
        <end position="100"/>
    </location>
</feature>